<dbReference type="GO" id="GO:0046872">
    <property type="term" value="F:metal ion binding"/>
    <property type="evidence" value="ECO:0007669"/>
    <property type="project" value="UniProtKB-KW"/>
</dbReference>
<evidence type="ECO:0000313" key="3">
    <source>
        <dbReference type="EMBL" id="MBA4612515.1"/>
    </source>
</evidence>
<dbReference type="PANTHER" id="PTHR30006">
    <property type="entry name" value="THIAMINE-BINDING PERIPLASMIC PROTEIN-RELATED"/>
    <property type="match status" value="1"/>
</dbReference>
<dbReference type="Pfam" id="PF13343">
    <property type="entry name" value="SBP_bac_6"/>
    <property type="match status" value="1"/>
</dbReference>
<keyword evidence="4" id="KW-1185">Reference proteome</keyword>
<keyword evidence="2" id="KW-0408">Iron</keyword>
<dbReference type="SUPFAM" id="SSF53850">
    <property type="entry name" value="Periplasmic binding protein-like II"/>
    <property type="match status" value="1"/>
</dbReference>
<dbReference type="InterPro" id="IPR017663">
    <property type="entry name" value="ABC_2-AEP-bd"/>
</dbReference>
<gene>
    <name evidence="3" type="ORF">H1W37_12680</name>
</gene>
<accession>A0A838XPW2</accession>
<evidence type="ECO:0000256" key="2">
    <source>
        <dbReference type="PIRSR" id="PIRSR002825-1"/>
    </source>
</evidence>
<organism evidence="3 4">
    <name type="scientific">Stappia taiwanensis</name>
    <dbReference type="NCBI Taxonomy" id="992267"/>
    <lineage>
        <taxon>Bacteria</taxon>
        <taxon>Pseudomonadati</taxon>
        <taxon>Pseudomonadota</taxon>
        <taxon>Alphaproteobacteria</taxon>
        <taxon>Hyphomicrobiales</taxon>
        <taxon>Stappiaceae</taxon>
        <taxon>Stappia</taxon>
    </lineage>
</organism>
<sequence length="345" mass="37315">MGTVAQTFGRIAGFAAVATLAIGIEAAAAREKITVYTAVEPEELTGFAEAFEADNPDYEIQWVRDSTGVITAKLLAEGENSPADIVWGLAATSLLMMADRGLLEGYAPAGVDKLSPALMDKQSPPRWVGQRAWVASLCVNTYEAEAKGLPMPASWQDLLKPVYKGHIVMPNPASSGTGFLDVSSWMQIWGEDMAWSYMDGLHENIGIYTHSGSAPCKMAGRGEYPIGVSFAYKGAQLKSDGAPVAVIAPSEGLGWDLESFGIMKTAKNKAGAKAFADWSVTEKANRMYNEAYAVVAMPGIAKPVENFPENIQDKMIDNDFGWAAENRKRILEEWEKRYGSKSAPK</sequence>
<dbReference type="EMBL" id="JACEON010000011">
    <property type="protein sequence ID" value="MBA4612515.1"/>
    <property type="molecule type" value="Genomic_DNA"/>
</dbReference>
<dbReference type="GO" id="GO:0030288">
    <property type="term" value="C:outer membrane-bounded periplasmic space"/>
    <property type="evidence" value="ECO:0007669"/>
    <property type="project" value="TreeGrafter"/>
</dbReference>
<evidence type="ECO:0000313" key="4">
    <source>
        <dbReference type="Proteomes" id="UP000559404"/>
    </source>
</evidence>
<protein>
    <submittedName>
        <fullName evidence="3">Putative 2-aminoethylphosphonate ABC transporter substrate-binding protein</fullName>
    </submittedName>
</protein>
<dbReference type="GO" id="GO:0015888">
    <property type="term" value="P:thiamine transport"/>
    <property type="evidence" value="ECO:0007669"/>
    <property type="project" value="TreeGrafter"/>
</dbReference>
<reference evidence="3 4" key="2">
    <citation type="submission" date="2020-08" db="EMBL/GenBank/DDBJ databases">
        <title>Stappia taiwanensis sp. nov., isolated from a coastal thermal spring.</title>
        <authorList>
            <person name="Kampfer P."/>
        </authorList>
    </citation>
    <scope>NUCLEOTIDE SEQUENCE [LARGE SCALE GENOMIC DNA]</scope>
    <source>
        <strain evidence="3 4">DSM 23284</strain>
    </source>
</reference>
<keyword evidence="2" id="KW-0479">Metal-binding</keyword>
<dbReference type="NCBIfam" id="TIGR03261">
    <property type="entry name" value="phnS2"/>
    <property type="match status" value="1"/>
</dbReference>
<feature type="binding site" evidence="2">
    <location>
        <position position="232"/>
    </location>
    <ligand>
        <name>Fe cation</name>
        <dbReference type="ChEBI" id="CHEBI:24875"/>
    </ligand>
</feature>
<keyword evidence="1" id="KW-0732">Signal</keyword>
<dbReference type="InterPro" id="IPR026045">
    <property type="entry name" value="Ferric-bd"/>
</dbReference>
<dbReference type="CDD" id="cd13544">
    <property type="entry name" value="PBP2_Fbp_like_1"/>
    <property type="match status" value="1"/>
</dbReference>
<comment type="caution">
    <text evidence="3">The sequence shown here is derived from an EMBL/GenBank/DDBJ whole genome shotgun (WGS) entry which is preliminary data.</text>
</comment>
<dbReference type="PIRSF" id="PIRSF002825">
    <property type="entry name" value="CfbpA"/>
    <property type="match status" value="1"/>
</dbReference>
<proteinExistence type="predicted"/>
<dbReference type="Proteomes" id="UP000559404">
    <property type="component" value="Unassembled WGS sequence"/>
</dbReference>
<dbReference type="RefSeq" id="WP_181760713.1">
    <property type="nucleotide sequence ID" value="NZ_BMCR01000010.1"/>
</dbReference>
<evidence type="ECO:0000256" key="1">
    <source>
        <dbReference type="ARBA" id="ARBA00022729"/>
    </source>
</evidence>
<reference evidence="3 4" key="1">
    <citation type="submission" date="2020-07" db="EMBL/GenBank/DDBJ databases">
        <authorList>
            <person name="Li M."/>
        </authorList>
    </citation>
    <scope>NUCLEOTIDE SEQUENCE [LARGE SCALE GENOMIC DNA]</scope>
    <source>
        <strain evidence="3 4">DSM 23284</strain>
    </source>
</reference>
<dbReference type="GO" id="GO:0030976">
    <property type="term" value="F:thiamine pyrophosphate binding"/>
    <property type="evidence" value="ECO:0007669"/>
    <property type="project" value="TreeGrafter"/>
</dbReference>
<dbReference type="GO" id="GO:0030975">
    <property type="term" value="F:thiamine binding"/>
    <property type="evidence" value="ECO:0007669"/>
    <property type="project" value="TreeGrafter"/>
</dbReference>
<dbReference type="AlphaFoldDB" id="A0A838XPW2"/>
<dbReference type="PANTHER" id="PTHR30006:SF2">
    <property type="entry name" value="ABC TRANSPORTER SUBSTRATE-BINDING PROTEIN"/>
    <property type="match status" value="1"/>
</dbReference>
<name>A0A838XPW2_9HYPH</name>
<dbReference type="Gene3D" id="3.40.190.10">
    <property type="entry name" value="Periplasmic binding protein-like II"/>
    <property type="match status" value="2"/>
</dbReference>